<dbReference type="Gene3D" id="3.40.50.300">
    <property type="entry name" value="P-loop containing nucleotide triphosphate hydrolases"/>
    <property type="match status" value="1"/>
</dbReference>
<evidence type="ECO:0000256" key="1">
    <source>
        <dbReference type="ARBA" id="ARBA00023125"/>
    </source>
</evidence>
<evidence type="ECO:0000256" key="2">
    <source>
        <dbReference type="SAM" id="MobiDB-lite"/>
    </source>
</evidence>
<dbReference type="PANTHER" id="PTHR22942:SF30">
    <property type="entry name" value="MEIOTIC RECOMBINATION PROTEIN DMC1_LIM15 HOMOLOG"/>
    <property type="match status" value="1"/>
</dbReference>
<dbReference type="InterPro" id="IPR013632">
    <property type="entry name" value="Rad51_C"/>
</dbReference>
<dbReference type="GO" id="GO:0000166">
    <property type="term" value="F:nucleotide binding"/>
    <property type="evidence" value="ECO:0007669"/>
    <property type="project" value="InterPro"/>
</dbReference>
<dbReference type="Pfam" id="PF14520">
    <property type="entry name" value="HHH_5"/>
    <property type="match status" value="1"/>
</dbReference>
<dbReference type="InterPro" id="IPR010995">
    <property type="entry name" value="DNA_repair_Rad51/TF_NusA_a-hlx"/>
</dbReference>
<dbReference type="EMBL" id="LBZW01000039">
    <property type="protein sequence ID" value="KKR78395.1"/>
    <property type="molecule type" value="Genomic_DNA"/>
</dbReference>
<dbReference type="Proteomes" id="UP000034749">
    <property type="component" value="Unassembled WGS sequence"/>
</dbReference>
<sequence>MEQELIELEDIKETKKKRMTAEKEIKSEVSEEPETKKQQSIYDLPGVGAATAEKLIAVGYTDMMSIAVASPGELIEATGMGDAVAKKLIAIARSNLEMGFESGEELLKRREKVIRIKTSSNALNTLLGGGFETGAIVECFGEFGSSSAGKRHRIRPGSGSEKHKSCKSLQF</sequence>
<dbReference type="Gene3D" id="1.10.150.20">
    <property type="entry name" value="5' to 3' exonuclease, C-terminal subdomain"/>
    <property type="match status" value="1"/>
</dbReference>
<dbReference type="PANTHER" id="PTHR22942">
    <property type="entry name" value="RECA/RAD51/RADA DNA STRAND-PAIRING FAMILY MEMBER"/>
    <property type="match status" value="1"/>
</dbReference>
<feature type="region of interest" description="Disordered" evidence="2">
    <location>
        <begin position="16"/>
        <end position="38"/>
    </location>
</feature>
<dbReference type="Pfam" id="PF08423">
    <property type="entry name" value="Rad51"/>
    <property type="match status" value="1"/>
</dbReference>
<reference evidence="4 5" key="1">
    <citation type="journal article" date="2015" name="Nature">
        <title>rRNA introns, odd ribosomes, and small enigmatic genomes across a large radiation of phyla.</title>
        <authorList>
            <person name="Brown C.T."/>
            <person name="Hug L.A."/>
            <person name="Thomas B.C."/>
            <person name="Sharon I."/>
            <person name="Castelle C.J."/>
            <person name="Singh A."/>
            <person name="Wilkins M.J."/>
            <person name="Williams K.H."/>
            <person name="Banfield J.F."/>
        </authorList>
    </citation>
    <scope>NUCLEOTIDE SEQUENCE [LARGE SCALE GENOMIC DNA]</scope>
</reference>
<evidence type="ECO:0000313" key="4">
    <source>
        <dbReference type="EMBL" id="KKR78395.1"/>
    </source>
</evidence>
<organism evidence="4 5">
    <name type="scientific">Candidatus Nomurabacteria bacterium GW2011_GWA2_40_9</name>
    <dbReference type="NCBI Taxonomy" id="1618734"/>
    <lineage>
        <taxon>Bacteria</taxon>
        <taxon>Candidatus Nomuraibacteriota</taxon>
    </lineage>
</organism>
<dbReference type="GO" id="GO:0003677">
    <property type="term" value="F:DNA binding"/>
    <property type="evidence" value="ECO:0007669"/>
    <property type="project" value="UniProtKB-KW"/>
</dbReference>
<dbReference type="SUPFAM" id="SSF47794">
    <property type="entry name" value="Rad51 N-terminal domain-like"/>
    <property type="match status" value="1"/>
</dbReference>
<gene>
    <name evidence="4" type="ORF">UU24_C0039G0008</name>
</gene>
<evidence type="ECO:0000259" key="3">
    <source>
        <dbReference type="Pfam" id="PF08423"/>
    </source>
</evidence>
<name>A0A0G0W276_9BACT</name>
<dbReference type="InterPro" id="IPR027417">
    <property type="entry name" value="P-loop_NTPase"/>
</dbReference>
<feature type="domain" description="Rad51-like C-terminal" evidence="3">
    <location>
        <begin position="109"/>
        <end position="146"/>
    </location>
</feature>
<evidence type="ECO:0000313" key="5">
    <source>
        <dbReference type="Proteomes" id="UP000034749"/>
    </source>
</evidence>
<comment type="caution">
    <text evidence="4">The sequence shown here is derived from an EMBL/GenBank/DDBJ whole genome shotgun (WGS) entry which is preliminary data.</text>
</comment>
<keyword evidence="1" id="KW-0238">DNA-binding</keyword>
<accession>A0A0G0W276</accession>
<dbReference type="AlphaFoldDB" id="A0A0G0W276"/>
<proteinExistence type="predicted"/>
<protein>
    <submittedName>
        <fullName evidence="4">Repair and recombination protein RadA protein</fullName>
    </submittedName>
</protein>
<feature type="region of interest" description="Disordered" evidence="2">
    <location>
        <begin position="146"/>
        <end position="171"/>
    </location>
</feature>
<feature type="compositionally biased region" description="Basic and acidic residues" evidence="2">
    <location>
        <begin position="16"/>
        <end position="37"/>
    </location>
</feature>